<protein>
    <submittedName>
        <fullName evidence="1">ATP-binding cassette domain-containing protein</fullName>
    </submittedName>
</protein>
<dbReference type="AlphaFoldDB" id="A0A372G100"/>
<dbReference type="SUPFAM" id="SSF52540">
    <property type="entry name" value="P-loop containing nucleoside triphosphate hydrolases"/>
    <property type="match status" value="1"/>
</dbReference>
<dbReference type="Gene3D" id="3.40.50.300">
    <property type="entry name" value="P-loop containing nucleotide triphosphate hydrolases"/>
    <property type="match status" value="1"/>
</dbReference>
<reference evidence="1 2" key="1">
    <citation type="submission" date="2018-08" db="EMBL/GenBank/DDBJ databases">
        <title>Verrucosispora craniellae sp. nov., isolated from a marine sponge in the South China Sea.</title>
        <authorList>
            <person name="Li L."/>
            <person name="Lin H.W."/>
        </authorList>
    </citation>
    <scope>NUCLEOTIDE SEQUENCE [LARGE SCALE GENOMIC DNA]</scope>
    <source>
        <strain evidence="1 2">LHW63014</strain>
    </source>
</reference>
<name>A0A372G100_9ACTN</name>
<sequence length="47" mass="4980">MLGHNGAGKSTLRRVVDRYHVLESGRVTSAGDGASTVERTVRQALAV</sequence>
<keyword evidence="1" id="KW-0067">ATP-binding</keyword>
<dbReference type="Proteomes" id="UP000262621">
    <property type="component" value="Unassembled WGS sequence"/>
</dbReference>
<accession>A0A372G100</accession>
<organism evidence="1 2">
    <name type="scientific">Micromonospora craniellae</name>
    <dbReference type="NCBI Taxonomy" id="2294034"/>
    <lineage>
        <taxon>Bacteria</taxon>
        <taxon>Bacillati</taxon>
        <taxon>Actinomycetota</taxon>
        <taxon>Actinomycetes</taxon>
        <taxon>Micromonosporales</taxon>
        <taxon>Micromonosporaceae</taxon>
        <taxon>Micromonospora</taxon>
    </lineage>
</organism>
<gene>
    <name evidence="1" type="ORF">D0Q02_10665</name>
</gene>
<dbReference type="GO" id="GO:0005524">
    <property type="term" value="F:ATP binding"/>
    <property type="evidence" value="ECO:0007669"/>
    <property type="project" value="UniProtKB-KW"/>
</dbReference>
<evidence type="ECO:0000313" key="2">
    <source>
        <dbReference type="Proteomes" id="UP000262621"/>
    </source>
</evidence>
<keyword evidence="2" id="KW-1185">Reference proteome</keyword>
<keyword evidence="1" id="KW-0547">Nucleotide-binding</keyword>
<dbReference type="EMBL" id="QVFU01000008">
    <property type="protein sequence ID" value="RFS46554.1"/>
    <property type="molecule type" value="Genomic_DNA"/>
</dbReference>
<comment type="caution">
    <text evidence="1">The sequence shown here is derived from an EMBL/GenBank/DDBJ whole genome shotgun (WGS) entry which is preliminary data.</text>
</comment>
<dbReference type="OrthoDB" id="3463137at2"/>
<proteinExistence type="predicted"/>
<dbReference type="InterPro" id="IPR027417">
    <property type="entry name" value="P-loop_NTPase"/>
</dbReference>
<evidence type="ECO:0000313" key="1">
    <source>
        <dbReference type="EMBL" id="RFS46554.1"/>
    </source>
</evidence>
<dbReference type="RefSeq" id="WP_117227816.1">
    <property type="nucleotide sequence ID" value="NZ_CP061725.1"/>
</dbReference>